<sequence length="215" mass="24645">MARRRKRRYDDSQSLLLVRISLAFILMAIFSQLVLLWLSSELFRCFLIFAVFVGLPALYFFVKVYPHWVRMERLRCLRLADVDTMSGHTFEHYVARLMEHQGFKTTVTKGSGDLGVDIIARKNGVSYAVQCKRSSDNIPRNAVSDAVAGKQHYGCQEAMVVTNWYFTSGAKELARSTHCVLVDRETLARWIQSFQRRTLAESNLQQTEGNGRISP</sequence>
<dbReference type="GO" id="GO:0009307">
    <property type="term" value="P:DNA restriction-modification system"/>
    <property type="evidence" value="ECO:0007669"/>
    <property type="project" value="InterPro"/>
</dbReference>
<dbReference type="RefSeq" id="WP_016481852.1">
    <property type="nucleotide sequence ID" value="NC_021487.1"/>
</dbReference>
<protein>
    <submittedName>
        <fullName evidence="3">Predicted endonuclease distantly related to archaeal Holliday junction resolvase and Mrr-like restriction enzymes</fullName>
    </submittedName>
</protein>
<keyword evidence="3" id="KW-0540">Nuclease</keyword>
<dbReference type="OrthoDB" id="9797274at2"/>
<dbReference type="InterPro" id="IPR011856">
    <property type="entry name" value="tRNA_endonuc-like_dom_sf"/>
</dbReference>
<accession>S0ET90</accession>
<dbReference type="EMBL" id="HF951689">
    <property type="protein sequence ID" value="CCW34290.1"/>
    <property type="molecule type" value="Genomic_DNA"/>
</dbReference>
<keyword evidence="3" id="KW-0255">Endonuclease</keyword>
<feature type="domain" description="Restriction endonuclease type IV Mrr" evidence="2">
    <location>
        <begin position="83"/>
        <end position="191"/>
    </location>
</feature>
<feature type="transmembrane region" description="Helical" evidence="1">
    <location>
        <begin position="20"/>
        <end position="40"/>
    </location>
</feature>
<dbReference type="InterPro" id="IPR011335">
    <property type="entry name" value="Restrct_endonuc-II-like"/>
</dbReference>
<dbReference type="PANTHER" id="PTHR30015">
    <property type="entry name" value="MRR RESTRICTION SYSTEM PROTEIN"/>
    <property type="match status" value="1"/>
</dbReference>
<dbReference type="InterPro" id="IPR007560">
    <property type="entry name" value="Restrct_endonuc_IV_Mrr"/>
</dbReference>
<evidence type="ECO:0000313" key="3">
    <source>
        <dbReference type="EMBL" id="CCW34290.1"/>
    </source>
</evidence>
<reference evidence="4" key="1">
    <citation type="submission" date="2013-03" db="EMBL/GenBank/DDBJ databases">
        <title>Genome sequence of Chthonomonas calidirosea, the first sequenced genome from the Armatimonadetes phylum (formally candidate division OP10).</title>
        <authorList>
            <person name="Lee K.C.Y."/>
            <person name="Morgan X.C."/>
            <person name="Dunfield P.F."/>
            <person name="Tamas I."/>
            <person name="Houghton K.M."/>
            <person name="Vyssotski M."/>
            <person name="Ryan J.L.J."/>
            <person name="Lagutin K."/>
            <person name="McDonald I.R."/>
            <person name="Stott M.B."/>
        </authorList>
    </citation>
    <scope>NUCLEOTIDE SEQUENCE [LARGE SCALE GENOMIC DNA]</scope>
    <source>
        <strain evidence="4">DSM 23976 / ICMP 18418 / T49</strain>
    </source>
</reference>
<dbReference type="Gene3D" id="3.40.1350.10">
    <property type="match status" value="1"/>
</dbReference>
<dbReference type="InParanoid" id="S0ET90"/>
<dbReference type="AlphaFoldDB" id="S0ET90"/>
<keyword evidence="4" id="KW-1185">Reference proteome</keyword>
<dbReference type="GO" id="GO:0003677">
    <property type="term" value="F:DNA binding"/>
    <property type="evidence" value="ECO:0007669"/>
    <property type="project" value="InterPro"/>
</dbReference>
<dbReference type="eggNOG" id="COG1787">
    <property type="taxonomic scope" value="Bacteria"/>
</dbReference>
<gene>
    <name evidence="3" type="ORF">CCALI_00456</name>
</gene>
<dbReference type="PANTHER" id="PTHR30015:SF6">
    <property type="entry name" value="SLL1429 PROTEIN"/>
    <property type="match status" value="1"/>
</dbReference>
<name>S0ET90_CHTCT</name>
<dbReference type="KEGG" id="ccz:CCALI_00456"/>
<dbReference type="REBASE" id="65926">
    <property type="entry name" value="CcaT49Mrr2P"/>
</dbReference>
<keyword evidence="1" id="KW-0812">Transmembrane</keyword>
<dbReference type="SUPFAM" id="SSF52980">
    <property type="entry name" value="Restriction endonuclease-like"/>
    <property type="match status" value="1"/>
</dbReference>
<keyword evidence="1" id="KW-0472">Membrane</keyword>
<dbReference type="STRING" id="454171.CP488_00698"/>
<proteinExistence type="predicted"/>
<dbReference type="InterPro" id="IPR052906">
    <property type="entry name" value="Type_IV_Methyl-Rstrct_Enzyme"/>
</dbReference>
<dbReference type="Proteomes" id="UP000014227">
    <property type="component" value="Chromosome I"/>
</dbReference>
<evidence type="ECO:0000313" key="4">
    <source>
        <dbReference type="Proteomes" id="UP000014227"/>
    </source>
</evidence>
<evidence type="ECO:0000256" key="1">
    <source>
        <dbReference type="SAM" id="Phobius"/>
    </source>
</evidence>
<keyword evidence="3" id="KW-0378">Hydrolase</keyword>
<dbReference type="HOGENOM" id="CLU_101688_1_1_0"/>
<dbReference type="GO" id="GO:0015666">
    <property type="term" value="F:restriction endodeoxyribonuclease activity"/>
    <property type="evidence" value="ECO:0007669"/>
    <property type="project" value="TreeGrafter"/>
</dbReference>
<keyword evidence="1" id="KW-1133">Transmembrane helix</keyword>
<feature type="transmembrane region" description="Helical" evidence="1">
    <location>
        <begin position="46"/>
        <end position="65"/>
    </location>
</feature>
<dbReference type="Pfam" id="PF04471">
    <property type="entry name" value="Mrr_cat"/>
    <property type="match status" value="1"/>
</dbReference>
<evidence type="ECO:0000259" key="2">
    <source>
        <dbReference type="Pfam" id="PF04471"/>
    </source>
</evidence>
<organism evidence="3 4">
    <name type="scientific">Chthonomonas calidirosea (strain DSM 23976 / ICMP 18418 / T49)</name>
    <dbReference type="NCBI Taxonomy" id="1303518"/>
    <lineage>
        <taxon>Bacteria</taxon>
        <taxon>Bacillati</taxon>
        <taxon>Armatimonadota</taxon>
        <taxon>Chthonomonadia</taxon>
        <taxon>Chthonomonadales</taxon>
        <taxon>Chthonomonadaceae</taxon>
        <taxon>Chthonomonas</taxon>
    </lineage>
</organism>